<feature type="transmembrane region" description="Helical" evidence="6">
    <location>
        <begin position="234"/>
        <end position="260"/>
    </location>
</feature>
<dbReference type="InterPro" id="IPR020846">
    <property type="entry name" value="MFS_dom"/>
</dbReference>
<organism evidence="8 9">
    <name type="scientific">Pseudorhodoplanes sinuspersici</name>
    <dbReference type="NCBI Taxonomy" id="1235591"/>
    <lineage>
        <taxon>Bacteria</taxon>
        <taxon>Pseudomonadati</taxon>
        <taxon>Pseudomonadota</taxon>
        <taxon>Alphaproteobacteria</taxon>
        <taxon>Hyphomicrobiales</taxon>
        <taxon>Pseudorhodoplanes</taxon>
    </lineage>
</organism>
<dbReference type="InterPro" id="IPR050189">
    <property type="entry name" value="MFS_Efflux_Transporters"/>
</dbReference>
<evidence type="ECO:0000256" key="4">
    <source>
        <dbReference type="ARBA" id="ARBA00022989"/>
    </source>
</evidence>
<protein>
    <recommendedName>
        <fullName evidence="7">Major facilitator superfamily (MFS) profile domain-containing protein</fullName>
    </recommendedName>
</protein>
<evidence type="ECO:0000256" key="1">
    <source>
        <dbReference type="ARBA" id="ARBA00004651"/>
    </source>
</evidence>
<dbReference type="STRING" id="1235591.CAK95_09930"/>
<dbReference type="CDD" id="cd17324">
    <property type="entry name" value="MFS_NepI_like"/>
    <property type="match status" value="1"/>
</dbReference>
<dbReference type="AlphaFoldDB" id="A0A1W6ZQ01"/>
<keyword evidence="3 6" id="KW-0812">Transmembrane</keyword>
<dbReference type="Proteomes" id="UP000194137">
    <property type="component" value="Chromosome"/>
</dbReference>
<dbReference type="KEGG" id="psin:CAK95_09930"/>
<dbReference type="GO" id="GO:0022857">
    <property type="term" value="F:transmembrane transporter activity"/>
    <property type="evidence" value="ECO:0007669"/>
    <property type="project" value="InterPro"/>
</dbReference>
<feature type="transmembrane region" description="Helical" evidence="6">
    <location>
        <begin position="280"/>
        <end position="300"/>
    </location>
</feature>
<name>A0A1W6ZQ01_9HYPH</name>
<keyword evidence="9" id="KW-1185">Reference proteome</keyword>
<keyword evidence="2" id="KW-1003">Cell membrane</keyword>
<evidence type="ECO:0000256" key="5">
    <source>
        <dbReference type="ARBA" id="ARBA00023136"/>
    </source>
</evidence>
<sequence>MAGGSGFACSHRHRPDHRWRREYMTTASETGVPRTAARARDMAAAITLLAVAMAIIVTSEFIAVGLLPAMARDLQISLSEAGRFVAWFAISAAVLGPLLTIVAGRREPRFVIILTLIVYAFGNLVIAWVPDDRIIVLVRVIQGAMLPVFISVGNAAVARLAGAGREGKAISLVNIGTITAIVFAVPAGTALADRTGWPFCFLLLAGLAIVAAIVTGMRFPRLDGGKPVSARAQVALLASPAFLAHLLLSTVLFTAMFSAYTYLAGFLQSAAGFDGAQTAIALFGFGAAGLFGNLVAGWAVDRAMMMATMGLVALLALTNAMVSLTGGQLAWLVPLLAIWGVAHGAAFVLCQVRVMRAGVDAPAFALSLNIAVCNLGIALGALVGGWVVADYGVTAIGYGGAAFALLALAVTVTIGMTRRL</sequence>
<feature type="transmembrane region" description="Helical" evidence="6">
    <location>
        <begin position="307"/>
        <end position="325"/>
    </location>
</feature>
<feature type="transmembrane region" description="Helical" evidence="6">
    <location>
        <begin position="196"/>
        <end position="214"/>
    </location>
</feature>
<dbReference type="SUPFAM" id="SSF103473">
    <property type="entry name" value="MFS general substrate transporter"/>
    <property type="match status" value="1"/>
</dbReference>
<reference evidence="8 9" key="1">
    <citation type="submission" date="2017-05" db="EMBL/GenBank/DDBJ databases">
        <title>Full genome sequence of Pseudorhodoplanes sinuspersici.</title>
        <authorList>
            <person name="Dastgheib S.M.M."/>
            <person name="Shavandi M."/>
            <person name="Tirandaz H."/>
        </authorList>
    </citation>
    <scope>NUCLEOTIDE SEQUENCE [LARGE SCALE GENOMIC DNA]</scope>
    <source>
        <strain evidence="8 9">RIPI110</strain>
    </source>
</reference>
<dbReference type="InterPro" id="IPR011701">
    <property type="entry name" value="MFS"/>
</dbReference>
<dbReference type="Gene3D" id="1.20.1250.20">
    <property type="entry name" value="MFS general substrate transporter like domains"/>
    <property type="match status" value="1"/>
</dbReference>
<feature type="domain" description="Major facilitator superfamily (MFS) profile" evidence="7">
    <location>
        <begin position="45"/>
        <end position="419"/>
    </location>
</feature>
<dbReference type="EMBL" id="CP021112">
    <property type="protein sequence ID" value="ARP99365.1"/>
    <property type="molecule type" value="Genomic_DNA"/>
</dbReference>
<keyword evidence="5 6" id="KW-0472">Membrane</keyword>
<feature type="transmembrane region" description="Helical" evidence="6">
    <location>
        <begin position="364"/>
        <end position="389"/>
    </location>
</feature>
<feature type="transmembrane region" description="Helical" evidence="6">
    <location>
        <begin position="134"/>
        <end position="157"/>
    </location>
</feature>
<accession>A0A1W6ZQ01</accession>
<evidence type="ECO:0000256" key="6">
    <source>
        <dbReference type="SAM" id="Phobius"/>
    </source>
</evidence>
<feature type="transmembrane region" description="Helical" evidence="6">
    <location>
        <begin position="43"/>
        <end position="64"/>
    </location>
</feature>
<dbReference type="GO" id="GO:0005886">
    <property type="term" value="C:plasma membrane"/>
    <property type="evidence" value="ECO:0007669"/>
    <property type="project" value="UniProtKB-SubCell"/>
</dbReference>
<keyword evidence="4 6" id="KW-1133">Transmembrane helix</keyword>
<evidence type="ECO:0000259" key="7">
    <source>
        <dbReference type="PROSITE" id="PS50850"/>
    </source>
</evidence>
<feature type="transmembrane region" description="Helical" evidence="6">
    <location>
        <begin position="395"/>
        <end position="416"/>
    </location>
</feature>
<feature type="transmembrane region" description="Helical" evidence="6">
    <location>
        <begin position="331"/>
        <end position="352"/>
    </location>
</feature>
<dbReference type="InterPro" id="IPR036259">
    <property type="entry name" value="MFS_trans_sf"/>
</dbReference>
<evidence type="ECO:0000256" key="3">
    <source>
        <dbReference type="ARBA" id="ARBA00022692"/>
    </source>
</evidence>
<comment type="subcellular location">
    <subcellularLocation>
        <location evidence="1">Cell membrane</location>
        <topology evidence="1">Multi-pass membrane protein</topology>
    </subcellularLocation>
</comment>
<evidence type="ECO:0000256" key="2">
    <source>
        <dbReference type="ARBA" id="ARBA00022475"/>
    </source>
</evidence>
<feature type="transmembrane region" description="Helical" evidence="6">
    <location>
        <begin position="110"/>
        <end position="128"/>
    </location>
</feature>
<dbReference type="PANTHER" id="PTHR43124:SF10">
    <property type="entry name" value="PURINE EFFLUX PUMP PBUE"/>
    <property type="match status" value="1"/>
</dbReference>
<feature type="transmembrane region" description="Helical" evidence="6">
    <location>
        <begin position="84"/>
        <end position="103"/>
    </location>
</feature>
<proteinExistence type="predicted"/>
<evidence type="ECO:0000313" key="9">
    <source>
        <dbReference type="Proteomes" id="UP000194137"/>
    </source>
</evidence>
<dbReference type="PANTHER" id="PTHR43124">
    <property type="entry name" value="PURINE EFFLUX PUMP PBUE"/>
    <property type="match status" value="1"/>
</dbReference>
<feature type="transmembrane region" description="Helical" evidence="6">
    <location>
        <begin position="169"/>
        <end position="190"/>
    </location>
</feature>
<dbReference type="Pfam" id="PF07690">
    <property type="entry name" value="MFS_1"/>
    <property type="match status" value="1"/>
</dbReference>
<dbReference type="PROSITE" id="PS50850">
    <property type="entry name" value="MFS"/>
    <property type="match status" value="1"/>
</dbReference>
<evidence type="ECO:0000313" key="8">
    <source>
        <dbReference type="EMBL" id="ARP99365.1"/>
    </source>
</evidence>
<gene>
    <name evidence="8" type="ORF">CAK95_09930</name>
</gene>